<keyword evidence="4" id="KW-1185">Reference proteome</keyword>
<name>A0ABP6Y1D5_9ACTN</name>
<evidence type="ECO:0000256" key="1">
    <source>
        <dbReference type="ARBA" id="ARBA00005254"/>
    </source>
</evidence>
<dbReference type="InterPro" id="IPR002539">
    <property type="entry name" value="MaoC-like_dom"/>
</dbReference>
<protein>
    <submittedName>
        <fullName evidence="3">MaoC family dehydratase</fullName>
    </submittedName>
</protein>
<evidence type="ECO:0000313" key="3">
    <source>
        <dbReference type="EMBL" id="GAA3575776.1"/>
    </source>
</evidence>
<accession>A0ABP6Y1D5</accession>
<organism evidence="3 4">
    <name type="scientific">Microlunatus spumicola</name>
    <dbReference type="NCBI Taxonomy" id="81499"/>
    <lineage>
        <taxon>Bacteria</taxon>
        <taxon>Bacillati</taxon>
        <taxon>Actinomycetota</taxon>
        <taxon>Actinomycetes</taxon>
        <taxon>Propionibacteriales</taxon>
        <taxon>Propionibacteriaceae</taxon>
        <taxon>Microlunatus</taxon>
    </lineage>
</organism>
<comment type="caution">
    <text evidence="3">The sequence shown here is derived from an EMBL/GenBank/DDBJ whole genome shotgun (WGS) entry which is preliminary data.</text>
</comment>
<dbReference type="RefSeq" id="WP_204911034.1">
    <property type="nucleotide sequence ID" value="NZ_BAAAYR010000005.1"/>
</dbReference>
<dbReference type="Proteomes" id="UP001500767">
    <property type="component" value="Unassembled WGS sequence"/>
</dbReference>
<reference evidence="4" key="1">
    <citation type="journal article" date="2019" name="Int. J. Syst. Evol. Microbiol.">
        <title>The Global Catalogue of Microorganisms (GCM) 10K type strain sequencing project: providing services to taxonomists for standard genome sequencing and annotation.</title>
        <authorList>
            <consortium name="The Broad Institute Genomics Platform"/>
            <consortium name="The Broad Institute Genome Sequencing Center for Infectious Disease"/>
            <person name="Wu L."/>
            <person name="Ma J."/>
        </authorList>
    </citation>
    <scope>NUCLEOTIDE SEQUENCE [LARGE SCALE GENOMIC DNA]</scope>
    <source>
        <strain evidence="4">JCM 16540</strain>
    </source>
</reference>
<dbReference type="Pfam" id="PF01575">
    <property type="entry name" value="MaoC_dehydratas"/>
    <property type="match status" value="1"/>
</dbReference>
<dbReference type="PANTHER" id="PTHR43841">
    <property type="entry name" value="3-HYDROXYACYL-THIOESTER DEHYDRATASE HTDX-RELATED"/>
    <property type="match status" value="1"/>
</dbReference>
<dbReference type="EMBL" id="BAAAYR010000005">
    <property type="protein sequence ID" value="GAA3575776.1"/>
    <property type="molecule type" value="Genomic_DNA"/>
</dbReference>
<dbReference type="InterPro" id="IPR029069">
    <property type="entry name" value="HotDog_dom_sf"/>
</dbReference>
<dbReference type="PRINTS" id="PR01483">
    <property type="entry name" value="FASYNTHASE"/>
</dbReference>
<sequence>MSVSAAEVGTTLPPLTVRVTRETLVRYAGASGDFNPIHWSDHAARALGLPGVIAHGMLTMGLAARAVTAWAGPGARLVSYGVRFTRPVPVPDDGVGAELLVAGAVTAVDAGTVTVTLDVTRDGEKVLGAARVVLAAGAA</sequence>
<evidence type="ECO:0000313" key="4">
    <source>
        <dbReference type="Proteomes" id="UP001500767"/>
    </source>
</evidence>
<dbReference type="PANTHER" id="PTHR43841:SF3">
    <property type="entry name" value="(3R)-HYDROXYACYL-ACP DEHYDRATASE SUBUNIT HADB"/>
    <property type="match status" value="1"/>
</dbReference>
<dbReference type="Gene3D" id="3.10.129.10">
    <property type="entry name" value="Hotdog Thioesterase"/>
    <property type="match status" value="1"/>
</dbReference>
<dbReference type="CDD" id="cd03453">
    <property type="entry name" value="SAV4209_like"/>
    <property type="match status" value="1"/>
</dbReference>
<feature type="domain" description="MaoC-like" evidence="2">
    <location>
        <begin position="13"/>
        <end position="119"/>
    </location>
</feature>
<evidence type="ECO:0000259" key="2">
    <source>
        <dbReference type="Pfam" id="PF01575"/>
    </source>
</evidence>
<dbReference type="SUPFAM" id="SSF54637">
    <property type="entry name" value="Thioesterase/thiol ester dehydrase-isomerase"/>
    <property type="match status" value="1"/>
</dbReference>
<gene>
    <name evidence="3" type="ORF">GCM10022197_36080</name>
</gene>
<comment type="similarity">
    <text evidence="1">Belongs to the enoyl-CoA hydratase/isomerase family.</text>
</comment>
<dbReference type="InterPro" id="IPR003965">
    <property type="entry name" value="Fatty_acid_synthase"/>
</dbReference>
<proteinExistence type="inferred from homology"/>